<dbReference type="PANTHER" id="PTHR21310:SF15">
    <property type="entry name" value="AMINOGLYCOSIDE PHOSPHOTRANSFERASE DOMAIN-CONTAINING PROTEIN"/>
    <property type="match status" value="1"/>
</dbReference>
<dbReference type="Pfam" id="PF01636">
    <property type="entry name" value="APH"/>
    <property type="match status" value="1"/>
</dbReference>
<organism evidence="3 4">
    <name type="scientific">Sanguibacter keddieii (strain ATCC 51767 / DSM 10542 / NCFB 3025 / ST-74)</name>
    <dbReference type="NCBI Taxonomy" id="446469"/>
    <lineage>
        <taxon>Bacteria</taxon>
        <taxon>Bacillati</taxon>
        <taxon>Actinomycetota</taxon>
        <taxon>Actinomycetes</taxon>
        <taxon>Micrococcales</taxon>
        <taxon>Sanguibacteraceae</taxon>
        <taxon>Sanguibacter</taxon>
    </lineage>
</organism>
<dbReference type="InterPro" id="IPR051678">
    <property type="entry name" value="AGP_Transferase"/>
</dbReference>
<dbReference type="eggNOG" id="COG3173">
    <property type="taxonomic scope" value="Bacteria"/>
</dbReference>
<evidence type="ECO:0000259" key="2">
    <source>
        <dbReference type="Pfam" id="PF01636"/>
    </source>
</evidence>
<protein>
    <submittedName>
        <fullName evidence="3">Phosphotransferase family protein</fullName>
    </submittedName>
</protein>
<dbReference type="EMBL" id="CP001819">
    <property type="protein sequence ID" value="ACZ20112.1"/>
    <property type="molecule type" value="Genomic_DNA"/>
</dbReference>
<gene>
    <name evidence="3" type="ordered locus">Sked_01400</name>
</gene>
<feature type="region of interest" description="Disordered" evidence="1">
    <location>
        <begin position="1"/>
        <end position="22"/>
    </location>
</feature>
<dbReference type="AlphaFoldDB" id="D1BIS0"/>
<accession>D1BIS0</accession>
<evidence type="ECO:0000313" key="4">
    <source>
        <dbReference type="Proteomes" id="UP000000322"/>
    </source>
</evidence>
<feature type="domain" description="Aminoglycoside phosphotransferase" evidence="2">
    <location>
        <begin position="52"/>
        <end position="290"/>
    </location>
</feature>
<dbReference type="InterPro" id="IPR011009">
    <property type="entry name" value="Kinase-like_dom_sf"/>
</dbReference>
<reference evidence="3 4" key="1">
    <citation type="journal article" date="2009" name="Stand. Genomic Sci.">
        <title>Complete genome sequence of Sanguibacter keddieii type strain (ST-74).</title>
        <authorList>
            <person name="Ivanova N."/>
            <person name="Sikorski J."/>
            <person name="Sims D."/>
            <person name="Brettin T."/>
            <person name="Detter J.C."/>
            <person name="Han C."/>
            <person name="Lapidus A."/>
            <person name="Copeland A."/>
            <person name="Glavina Del Rio T."/>
            <person name="Nolan M."/>
            <person name="Chen F."/>
            <person name="Lucas S."/>
            <person name="Tice H."/>
            <person name="Cheng J.F."/>
            <person name="Bruce D."/>
            <person name="Goodwin L."/>
            <person name="Pitluck S."/>
            <person name="Pati A."/>
            <person name="Mavromatis K."/>
            <person name="Chen A."/>
            <person name="Palaniappan K."/>
            <person name="D'haeseleer P."/>
            <person name="Chain P."/>
            <person name="Bristow J."/>
            <person name="Eisen J.A."/>
            <person name="Markowitz V."/>
            <person name="Hugenholtz P."/>
            <person name="Goker M."/>
            <person name="Pukall R."/>
            <person name="Klenk H.P."/>
            <person name="Kyrpides N.C."/>
        </authorList>
    </citation>
    <scope>NUCLEOTIDE SEQUENCE [LARGE SCALE GENOMIC DNA]</scope>
    <source>
        <strain evidence="4">ATCC 51767 / DSM 10542 / NCFB 3025 / ST-74</strain>
    </source>
</reference>
<evidence type="ECO:0000256" key="1">
    <source>
        <dbReference type="SAM" id="MobiDB-lite"/>
    </source>
</evidence>
<dbReference type="Gene3D" id="3.30.200.20">
    <property type="entry name" value="Phosphorylase Kinase, domain 1"/>
    <property type="match status" value="1"/>
</dbReference>
<keyword evidence="4" id="KW-1185">Reference proteome</keyword>
<dbReference type="KEGG" id="ske:Sked_01400"/>
<dbReference type="Proteomes" id="UP000000322">
    <property type="component" value="Chromosome"/>
</dbReference>
<dbReference type="InterPro" id="IPR002575">
    <property type="entry name" value="Aminoglycoside_PTrfase"/>
</dbReference>
<dbReference type="GO" id="GO:0016740">
    <property type="term" value="F:transferase activity"/>
    <property type="evidence" value="ECO:0007669"/>
    <property type="project" value="UniProtKB-KW"/>
</dbReference>
<dbReference type="RefSeq" id="WP_012865181.1">
    <property type="nucleotide sequence ID" value="NC_013521.1"/>
</dbReference>
<dbReference type="SUPFAM" id="SSF56112">
    <property type="entry name" value="Protein kinase-like (PK-like)"/>
    <property type="match status" value="1"/>
</dbReference>
<dbReference type="HOGENOM" id="CLU_019843_1_1_11"/>
<proteinExistence type="predicted"/>
<dbReference type="STRING" id="446469.Sked_01400"/>
<name>D1BIS0_SANKS</name>
<sequence length="355" mass="37767">MPLDPTPLTATTTTGATAPVDPADADRVPAALAAVVAPLTAERGAVVATEKLDGGMFATTYRVTFAGGERVVAKMAPTATDRLMTYEQGILATEASVYRLAEDRPDLLMPRPLLFDTTREHVATDVLVASHLDGVPWHTLTDVTPDQRAVIDARLGGYMTRLHSVTGEVFGYPASPSLQAATWREAFGRMVSAIVEDAAAWGVELPTGRVVEALERHGHELDVVTRPALVHTDLWEGNIFLDPQSHEIVGVIDTERALFGDPLYELVGASQFGDGGAPPSIAAGYVAAGGVLEPSASLAAGNLTSADVRILLYRCYMYSILLVEPSPRGYEGGWVETNHVALLAKLETTLDLLLG</sequence>
<dbReference type="Gene3D" id="3.90.1200.10">
    <property type="match status" value="1"/>
</dbReference>
<dbReference type="PANTHER" id="PTHR21310">
    <property type="entry name" value="AMINOGLYCOSIDE PHOSPHOTRANSFERASE-RELATED-RELATED"/>
    <property type="match status" value="1"/>
</dbReference>
<evidence type="ECO:0000313" key="3">
    <source>
        <dbReference type="EMBL" id="ACZ20112.1"/>
    </source>
</evidence>